<dbReference type="Proteomes" id="UP001197492">
    <property type="component" value="Unassembled WGS sequence"/>
</dbReference>
<accession>A0AAW4MR95</accession>
<name>A0AAW4MR95_9FIRM</name>
<dbReference type="EMBL" id="JAHOEF010000030">
    <property type="protein sequence ID" value="MBV3382761.1"/>
    <property type="molecule type" value="Genomic_DNA"/>
</dbReference>
<proteinExistence type="predicted"/>
<dbReference type="Proteomes" id="UP001196408">
    <property type="component" value="Unassembled WGS sequence"/>
</dbReference>
<dbReference type="AlphaFoldDB" id="A0AAW4MR95"/>
<dbReference type="EMBL" id="JAHOEL010000029">
    <property type="protein sequence ID" value="MBV3392803.1"/>
    <property type="molecule type" value="Genomic_DNA"/>
</dbReference>
<evidence type="ECO:0000259" key="1">
    <source>
        <dbReference type="Pfam" id="PF12323"/>
    </source>
</evidence>
<reference evidence="2 5" key="1">
    <citation type="submission" date="2021-06" db="EMBL/GenBank/DDBJ databases">
        <title>Collection of gut derived symbiotic bacterial strains cultured from healthy donors.</title>
        <authorList>
            <person name="Lin H."/>
            <person name="Littmann E."/>
            <person name="Pamer E.G."/>
        </authorList>
    </citation>
    <scope>NUCLEOTIDE SEQUENCE</scope>
    <source>
        <strain evidence="3 5">MSK.21.70</strain>
        <strain evidence="2">MSK.21.82</strain>
    </source>
</reference>
<comment type="caution">
    <text evidence="2">The sequence shown here is derived from an EMBL/GenBank/DDBJ whole genome shotgun (WGS) entry which is preliminary data.</text>
</comment>
<dbReference type="Pfam" id="PF12323">
    <property type="entry name" value="HTH_OrfB_IS605"/>
    <property type="match status" value="1"/>
</dbReference>
<evidence type="ECO:0000313" key="5">
    <source>
        <dbReference type="Proteomes" id="UP001197492"/>
    </source>
</evidence>
<protein>
    <submittedName>
        <fullName evidence="2">Helix-turn-helix domain-containing protein</fullName>
    </submittedName>
</protein>
<dbReference type="InterPro" id="IPR021027">
    <property type="entry name" value="Transposase_put_HTH"/>
</dbReference>
<feature type="domain" description="Transposase putative helix-turn-helix" evidence="1">
    <location>
        <begin position="1"/>
        <end position="46"/>
    </location>
</feature>
<evidence type="ECO:0000313" key="3">
    <source>
        <dbReference type="EMBL" id="MBV3392803.1"/>
    </source>
</evidence>
<evidence type="ECO:0000313" key="2">
    <source>
        <dbReference type="EMBL" id="MBV3382761.1"/>
    </source>
</evidence>
<organism evidence="2 4">
    <name type="scientific">Catenibacterium mitsuokai</name>
    <dbReference type="NCBI Taxonomy" id="100886"/>
    <lineage>
        <taxon>Bacteria</taxon>
        <taxon>Bacillati</taxon>
        <taxon>Bacillota</taxon>
        <taxon>Erysipelotrichia</taxon>
        <taxon>Erysipelotrichales</taxon>
        <taxon>Coprobacillaceae</taxon>
        <taxon>Catenibacterium</taxon>
    </lineage>
</organism>
<gene>
    <name evidence="2" type="ORF">KSV97_05930</name>
    <name evidence="3" type="ORF">KSW06_05990</name>
</gene>
<evidence type="ECO:0000313" key="4">
    <source>
        <dbReference type="Proteomes" id="UP001196408"/>
    </source>
</evidence>
<feature type="non-terminal residue" evidence="2">
    <location>
        <position position="57"/>
    </location>
</feature>
<sequence length="57" mass="6926">MLKSFKTEINPTEEQKVRIRKTIGTCRFIYNFYLAHNKELHESGRKFMSSSQFRVWL</sequence>
<keyword evidence="5" id="KW-1185">Reference proteome</keyword>